<dbReference type="AlphaFoldDB" id="A0A915HWR2"/>
<dbReference type="Proteomes" id="UP000887565">
    <property type="component" value="Unplaced"/>
</dbReference>
<evidence type="ECO:0000259" key="2">
    <source>
        <dbReference type="PROSITE" id="PS50086"/>
    </source>
</evidence>
<feature type="compositionally biased region" description="Basic and acidic residues" evidence="1">
    <location>
        <begin position="202"/>
        <end position="225"/>
    </location>
</feature>
<feature type="region of interest" description="Disordered" evidence="1">
    <location>
        <begin position="186"/>
        <end position="230"/>
    </location>
</feature>
<evidence type="ECO:0000256" key="1">
    <source>
        <dbReference type="SAM" id="MobiDB-lite"/>
    </source>
</evidence>
<organism evidence="3 4">
    <name type="scientific">Romanomermis culicivorax</name>
    <name type="common">Nematode worm</name>
    <dbReference type="NCBI Taxonomy" id="13658"/>
    <lineage>
        <taxon>Eukaryota</taxon>
        <taxon>Metazoa</taxon>
        <taxon>Ecdysozoa</taxon>
        <taxon>Nematoda</taxon>
        <taxon>Enoplea</taxon>
        <taxon>Dorylaimia</taxon>
        <taxon>Mermithida</taxon>
        <taxon>Mermithoidea</taxon>
        <taxon>Mermithidae</taxon>
        <taxon>Romanomermis</taxon>
    </lineage>
</organism>
<dbReference type="PANTHER" id="PTHR13399">
    <property type="entry name" value="TRANSLOCON-ASSOCIATED PROTEIN TRAP , GAMMA SUBUNIT"/>
    <property type="match status" value="1"/>
</dbReference>
<proteinExistence type="predicted"/>
<protein>
    <submittedName>
        <fullName evidence="4">Rab-GAP TBC domain-containing protein</fullName>
    </submittedName>
</protein>
<dbReference type="OMA" id="EEQDHIM"/>
<evidence type="ECO:0000313" key="4">
    <source>
        <dbReference type="WBParaSite" id="nRc.2.0.1.t05997-RA"/>
    </source>
</evidence>
<evidence type="ECO:0000313" key="3">
    <source>
        <dbReference type="Proteomes" id="UP000887565"/>
    </source>
</evidence>
<dbReference type="Pfam" id="PF00566">
    <property type="entry name" value="RabGAP-TBC"/>
    <property type="match status" value="1"/>
</dbReference>
<reference evidence="4" key="1">
    <citation type="submission" date="2022-11" db="UniProtKB">
        <authorList>
            <consortium name="WormBaseParasite"/>
        </authorList>
    </citation>
    <scope>IDENTIFICATION</scope>
</reference>
<dbReference type="WBParaSite" id="nRc.2.0.1.t05997-RA">
    <property type="protein sequence ID" value="nRc.2.0.1.t05997-RA"/>
    <property type="gene ID" value="nRc.2.0.1.g05997"/>
</dbReference>
<dbReference type="PANTHER" id="PTHR13399:SF2">
    <property type="entry name" value="TRANSLOCON-ASSOCIATED PROTEIN SUBUNIT GAMMA"/>
    <property type="match status" value="1"/>
</dbReference>
<dbReference type="GO" id="GO:0005783">
    <property type="term" value="C:endoplasmic reticulum"/>
    <property type="evidence" value="ECO:0007669"/>
    <property type="project" value="TreeGrafter"/>
</dbReference>
<keyword evidence="3" id="KW-1185">Reference proteome</keyword>
<dbReference type="Gene3D" id="1.10.472.80">
    <property type="entry name" value="Ypt/Rab-GAP domain of gyp1p, domain 3"/>
    <property type="match status" value="1"/>
</dbReference>
<dbReference type="SUPFAM" id="SSF47923">
    <property type="entry name" value="Ypt/Rab-GAP domain of gyp1p"/>
    <property type="match status" value="1"/>
</dbReference>
<dbReference type="PROSITE" id="PS50086">
    <property type="entry name" value="TBC_RABGAP"/>
    <property type="match status" value="1"/>
</dbReference>
<accession>A0A915HWR2</accession>
<dbReference type="InterPro" id="IPR035969">
    <property type="entry name" value="Rab-GAP_TBC_sf"/>
</dbReference>
<sequence>MLLEHVLPASYFDQTLRALSVDMAVLRDLMQHRLPRLSAHLDFLQRHSESEFEPPLVNVFSMQWFLTLFATCLPKRAVHRIWDSLMLEGSEILLRAALALWAKIAKRLNKCKTADSFYTQMGLVCQEWTEMSDDKCNDVMSVIYSMADFPYPGLDELRNRHMFNIQPFSSTIKLLRHQAVNILKPASGYSSDEGPDAFQSADDARQNVKDDSNDHRKSSDQKPKTSDLNALEKQYRLLRQRQKQAAVVVR</sequence>
<feature type="domain" description="Rab-GAP TBC" evidence="2">
    <location>
        <begin position="1"/>
        <end position="89"/>
    </location>
</feature>
<name>A0A915HWR2_ROMCU</name>
<dbReference type="InterPro" id="IPR000195">
    <property type="entry name" value="Rab-GAP-TBC_dom"/>
</dbReference>